<evidence type="ECO:0000256" key="2">
    <source>
        <dbReference type="ARBA" id="ARBA00005268"/>
    </source>
</evidence>
<evidence type="ECO:0000256" key="6">
    <source>
        <dbReference type="SAM" id="Phobius"/>
    </source>
</evidence>
<dbReference type="PANTHER" id="PTHR30028">
    <property type="entry name" value="UPF0014 INNER MEMBRANE PROTEIN YBBM-RELATED"/>
    <property type="match status" value="1"/>
</dbReference>
<proteinExistence type="inferred from homology"/>
<sequence>MQEALDIAWWQMLLFSTTLLVPYALNRFYQLELGKEISISVIRMVSQLLLVGLYLEFVFTLNSLLLNLLWVSVMVLIGASAILGKSKLPKAELLWPVTLGLISGLFPLILILCVAIVRPTPYYSAQYVIPLCGMLLGNSLAGNIVALQNLYTAFHERKAEYEGALSLGASSTYASAPFVKAAMQKALAPILASMSTTGLVTLPGMMTGQILGGASPIIAIKYQLLILIAIFVMLTVSVTISLQLCLRRSITKEGRVRILPYND</sequence>
<dbReference type="Proteomes" id="UP000235828">
    <property type="component" value="Chromosome A"/>
</dbReference>
<evidence type="ECO:0000313" key="7">
    <source>
        <dbReference type="EMBL" id="SON48275.1"/>
    </source>
</evidence>
<dbReference type="GO" id="GO:0005886">
    <property type="term" value="C:plasma membrane"/>
    <property type="evidence" value="ECO:0007669"/>
    <property type="project" value="TreeGrafter"/>
</dbReference>
<keyword evidence="8" id="KW-1185">Reference proteome</keyword>
<feature type="transmembrane region" description="Helical" evidence="6">
    <location>
        <begin position="37"/>
        <end position="59"/>
    </location>
</feature>
<dbReference type="PANTHER" id="PTHR30028:SF0">
    <property type="entry name" value="PROTEIN ALUMINUM SENSITIVE 3"/>
    <property type="match status" value="1"/>
</dbReference>
<evidence type="ECO:0000256" key="5">
    <source>
        <dbReference type="ARBA" id="ARBA00023136"/>
    </source>
</evidence>
<feature type="transmembrane region" description="Helical" evidence="6">
    <location>
        <begin position="65"/>
        <end position="84"/>
    </location>
</feature>
<feature type="transmembrane region" description="Helical" evidence="6">
    <location>
        <begin position="190"/>
        <end position="212"/>
    </location>
</feature>
<organism evidence="7 8">
    <name type="scientific">Vibrio tapetis subsp. tapetis</name>
    <dbReference type="NCBI Taxonomy" id="1671868"/>
    <lineage>
        <taxon>Bacteria</taxon>
        <taxon>Pseudomonadati</taxon>
        <taxon>Pseudomonadota</taxon>
        <taxon>Gammaproteobacteria</taxon>
        <taxon>Vibrionales</taxon>
        <taxon>Vibrionaceae</taxon>
        <taxon>Vibrio</taxon>
    </lineage>
</organism>
<gene>
    <name evidence="7" type="ORF">VTAP4600_A0296</name>
</gene>
<dbReference type="InterPro" id="IPR005226">
    <property type="entry name" value="UPF0014_fam"/>
</dbReference>
<feature type="transmembrane region" description="Helical" evidence="6">
    <location>
        <begin position="224"/>
        <end position="246"/>
    </location>
</feature>
<evidence type="ECO:0000313" key="8">
    <source>
        <dbReference type="Proteomes" id="UP000235828"/>
    </source>
</evidence>
<dbReference type="Pfam" id="PF03649">
    <property type="entry name" value="UPF0014"/>
    <property type="match status" value="1"/>
</dbReference>
<evidence type="ECO:0000256" key="1">
    <source>
        <dbReference type="ARBA" id="ARBA00004141"/>
    </source>
</evidence>
<comment type="similarity">
    <text evidence="2">Belongs to the UPF0014 family.</text>
</comment>
<feature type="transmembrane region" description="Helical" evidence="6">
    <location>
        <begin position="93"/>
        <end position="117"/>
    </location>
</feature>
<comment type="subcellular location">
    <subcellularLocation>
        <location evidence="1">Membrane</location>
        <topology evidence="1">Multi-pass membrane protein</topology>
    </subcellularLocation>
</comment>
<keyword evidence="4 6" id="KW-1133">Transmembrane helix</keyword>
<dbReference type="KEGG" id="vta:A0296"/>
<dbReference type="RefSeq" id="WP_102521177.1">
    <property type="nucleotide sequence ID" value="NZ_LT960611.1"/>
</dbReference>
<dbReference type="OrthoDB" id="9791807at2"/>
<dbReference type="EMBL" id="LT960611">
    <property type="protein sequence ID" value="SON48275.1"/>
    <property type="molecule type" value="Genomic_DNA"/>
</dbReference>
<dbReference type="AlphaFoldDB" id="A0A2N8Z8N4"/>
<evidence type="ECO:0000256" key="4">
    <source>
        <dbReference type="ARBA" id="ARBA00022989"/>
    </source>
</evidence>
<name>A0A2N8Z8N4_9VIBR</name>
<keyword evidence="3 6" id="KW-0812">Transmembrane</keyword>
<reference evidence="7 8" key="1">
    <citation type="submission" date="2017-10" db="EMBL/GenBank/DDBJ databases">
        <authorList>
            <person name="Banno H."/>
            <person name="Chua N.-H."/>
        </authorList>
    </citation>
    <scope>NUCLEOTIDE SEQUENCE [LARGE SCALE GENOMIC DNA]</scope>
    <source>
        <strain evidence="7">Vibrio tapetis CECT4600</strain>
    </source>
</reference>
<feature type="transmembrane region" description="Helical" evidence="6">
    <location>
        <begin position="7"/>
        <end position="25"/>
    </location>
</feature>
<keyword evidence="5 6" id="KW-0472">Membrane</keyword>
<protein>
    <submittedName>
        <fullName evidence="7">Membrane protein</fullName>
    </submittedName>
</protein>
<evidence type="ECO:0000256" key="3">
    <source>
        <dbReference type="ARBA" id="ARBA00022692"/>
    </source>
</evidence>
<accession>A0A2N8Z8N4</accession>